<dbReference type="InterPro" id="IPR001789">
    <property type="entry name" value="Sig_transdc_resp-reg_receiver"/>
</dbReference>
<sequence>MTLDLKRILQVEDDPDIATLSRLVLEEIGGYEIEQCVTLPEAVGLALNFQPQLLLLDYMLPGHSGLVIWNAIKMLPGYKDVPAIFLTARAEPELRAKLLGLGALAVLVKPFDAMKLSSIIGNRWRTKAGQI</sequence>
<dbReference type="Pfam" id="PF00072">
    <property type="entry name" value="Response_reg"/>
    <property type="match status" value="1"/>
</dbReference>
<proteinExistence type="predicted"/>
<dbReference type="InterPro" id="IPR011006">
    <property type="entry name" value="CheY-like_superfamily"/>
</dbReference>
<comment type="caution">
    <text evidence="4">The sequence shown here is derived from an EMBL/GenBank/DDBJ whole genome shotgun (WGS) entry which is preliminary data.</text>
</comment>
<feature type="modified residue" description="4-aspartylphosphate" evidence="2">
    <location>
        <position position="57"/>
    </location>
</feature>
<feature type="domain" description="Response regulatory" evidence="3">
    <location>
        <begin position="7"/>
        <end position="124"/>
    </location>
</feature>
<dbReference type="PANTHER" id="PTHR44591:SF3">
    <property type="entry name" value="RESPONSE REGULATORY DOMAIN-CONTAINING PROTEIN"/>
    <property type="match status" value="1"/>
</dbReference>
<evidence type="ECO:0000256" key="1">
    <source>
        <dbReference type="ARBA" id="ARBA00022553"/>
    </source>
</evidence>
<dbReference type="SMART" id="SM00448">
    <property type="entry name" value="REC"/>
    <property type="match status" value="1"/>
</dbReference>
<name>A0A8J3H159_9RHOB</name>
<evidence type="ECO:0000313" key="5">
    <source>
        <dbReference type="Proteomes" id="UP000626220"/>
    </source>
</evidence>
<dbReference type="SUPFAM" id="SSF52172">
    <property type="entry name" value="CheY-like"/>
    <property type="match status" value="1"/>
</dbReference>
<dbReference type="InterPro" id="IPR050595">
    <property type="entry name" value="Bact_response_regulator"/>
</dbReference>
<evidence type="ECO:0000256" key="2">
    <source>
        <dbReference type="PROSITE-ProRule" id="PRU00169"/>
    </source>
</evidence>
<dbReference type="GO" id="GO:0000160">
    <property type="term" value="P:phosphorelay signal transduction system"/>
    <property type="evidence" value="ECO:0007669"/>
    <property type="project" value="InterPro"/>
</dbReference>
<keyword evidence="5" id="KW-1185">Reference proteome</keyword>
<organism evidence="4 5">
    <name type="scientific">Seohaeicola zhoushanensis</name>
    <dbReference type="NCBI Taxonomy" id="1569283"/>
    <lineage>
        <taxon>Bacteria</taxon>
        <taxon>Pseudomonadati</taxon>
        <taxon>Pseudomonadota</taxon>
        <taxon>Alphaproteobacteria</taxon>
        <taxon>Rhodobacterales</taxon>
        <taxon>Roseobacteraceae</taxon>
        <taxon>Seohaeicola</taxon>
    </lineage>
</organism>
<dbReference type="PANTHER" id="PTHR44591">
    <property type="entry name" value="STRESS RESPONSE REGULATOR PROTEIN 1"/>
    <property type="match status" value="1"/>
</dbReference>
<accession>A0A8J3H159</accession>
<dbReference type="RefSeq" id="WP_268249779.1">
    <property type="nucleotide sequence ID" value="NZ_BNCJ01000026.1"/>
</dbReference>
<dbReference type="PROSITE" id="PS50110">
    <property type="entry name" value="RESPONSE_REGULATORY"/>
    <property type="match status" value="1"/>
</dbReference>
<evidence type="ECO:0000259" key="3">
    <source>
        <dbReference type="PROSITE" id="PS50110"/>
    </source>
</evidence>
<dbReference type="AlphaFoldDB" id="A0A8J3H159"/>
<dbReference type="Proteomes" id="UP000626220">
    <property type="component" value="Unassembled WGS sequence"/>
</dbReference>
<gene>
    <name evidence="4" type="ORF">GCM10017056_47260</name>
</gene>
<reference evidence="4" key="1">
    <citation type="journal article" date="2014" name="Int. J. Syst. Evol. Microbiol.">
        <title>Complete genome sequence of Corynebacterium casei LMG S-19264T (=DSM 44701T), isolated from a smear-ripened cheese.</title>
        <authorList>
            <consortium name="US DOE Joint Genome Institute (JGI-PGF)"/>
            <person name="Walter F."/>
            <person name="Albersmeier A."/>
            <person name="Kalinowski J."/>
            <person name="Ruckert C."/>
        </authorList>
    </citation>
    <scope>NUCLEOTIDE SEQUENCE</scope>
    <source>
        <strain evidence="4">KCTC 42650</strain>
    </source>
</reference>
<reference evidence="4" key="2">
    <citation type="submission" date="2020-09" db="EMBL/GenBank/DDBJ databases">
        <authorList>
            <person name="Sun Q."/>
            <person name="Kim S."/>
        </authorList>
    </citation>
    <scope>NUCLEOTIDE SEQUENCE</scope>
    <source>
        <strain evidence="4">KCTC 42650</strain>
    </source>
</reference>
<keyword evidence="1 2" id="KW-0597">Phosphoprotein</keyword>
<dbReference type="EMBL" id="BNCJ01000026">
    <property type="protein sequence ID" value="GHF70799.1"/>
    <property type="molecule type" value="Genomic_DNA"/>
</dbReference>
<protein>
    <submittedName>
        <fullName evidence="4">Response regulator</fullName>
    </submittedName>
</protein>
<dbReference type="Gene3D" id="3.40.50.2300">
    <property type="match status" value="1"/>
</dbReference>
<evidence type="ECO:0000313" key="4">
    <source>
        <dbReference type="EMBL" id="GHF70799.1"/>
    </source>
</evidence>